<keyword evidence="5 7" id="KW-1133">Transmembrane helix</keyword>
<organism evidence="9 10">
    <name type="scientific">Hydnum rufescens UP504</name>
    <dbReference type="NCBI Taxonomy" id="1448309"/>
    <lineage>
        <taxon>Eukaryota</taxon>
        <taxon>Fungi</taxon>
        <taxon>Dikarya</taxon>
        <taxon>Basidiomycota</taxon>
        <taxon>Agaricomycotina</taxon>
        <taxon>Agaricomycetes</taxon>
        <taxon>Cantharellales</taxon>
        <taxon>Hydnaceae</taxon>
        <taxon>Hydnum</taxon>
    </lineage>
</organism>
<dbReference type="OrthoDB" id="3900342at2759"/>
<evidence type="ECO:0000256" key="1">
    <source>
        <dbReference type="ARBA" id="ARBA00004141"/>
    </source>
</evidence>
<feature type="transmembrane region" description="Helical" evidence="7">
    <location>
        <begin position="314"/>
        <end position="336"/>
    </location>
</feature>
<dbReference type="GO" id="GO:0016020">
    <property type="term" value="C:membrane"/>
    <property type="evidence" value="ECO:0007669"/>
    <property type="project" value="UniProtKB-SubCell"/>
</dbReference>
<evidence type="ECO:0000313" key="10">
    <source>
        <dbReference type="Proteomes" id="UP000886523"/>
    </source>
</evidence>
<keyword evidence="4" id="KW-0029">Amino-acid transport</keyword>
<feature type="transmembrane region" description="Helical" evidence="7">
    <location>
        <begin position="89"/>
        <end position="108"/>
    </location>
</feature>
<dbReference type="EMBL" id="MU128915">
    <property type="protein sequence ID" value="KAF9519873.1"/>
    <property type="molecule type" value="Genomic_DNA"/>
</dbReference>
<evidence type="ECO:0000256" key="2">
    <source>
        <dbReference type="ARBA" id="ARBA00022448"/>
    </source>
</evidence>
<feature type="domain" description="Amino acid permease/ SLC12A" evidence="8">
    <location>
        <begin position="21"/>
        <end position="325"/>
    </location>
</feature>
<protein>
    <recommendedName>
        <fullName evidence="8">Amino acid permease/ SLC12A domain-containing protein</fullName>
    </recommendedName>
</protein>
<dbReference type="PANTHER" id="PTHR43341">
    <property type="entry name" value="AMINO ACID PERMEASE"/>
    <property type="match status" value="1"/>
</dbReference>
<feature type="transmembrane region" description="Helical" evidence="7">
    <location>
        <begin position="21"/>
        <end position="46"/>
    </location>
</feature>
<feature type="transmembrane region" description="Helical" evidence="7">
    <location>
        <begin position="422"/>
        <end position="441"/>
    </location>
</feature>
<dbReference type="Proteomes" id="UP000886523">
    <property type="component" value="Unassembled WGS sequence"/>
</dbReference>
<feature type="transmembrane region" description="Helical" evidence="7">
    <location>
        <begin position="284"/>
        <end position="307"/>
    </location>
</feature>
<evidence type="ECO:0000256" key="7">
    <source>
        <dbReference type="SAM" id="Phobius"/>
    </source>
</evidence>
<dbReference type="InterPro" id="IPR004840">
    <property type="entry name" value="Amino_acid_permease_CS"/>
</dbReference>
<gene>
    <name evidence="9" type="ORF">BS47DRAFT_1370599</name>
</gene>
<feature type="transmembrane region" description="Helical" evidence="7">
    <location>
        <begin position="128"/>
        <end position="145"/>
    </location>
</feature>
<evidence type="ECO:0000256" key="4">
    <source>
        <dbReference type="ARBA" id="ARBA00022970"/>
    </source>
</evidence>
<dbReference type="PROSITE" id="PS00218">
    <property type="entry name" value="AMINO_ACID_PERMEASE_1"/>
    <property type="match status" value="1"/>
</dbReference>
<feature type="transmembrane region" description="Helical" evidence="7">
    <location>
        <begin position="387"/>
        <end position="410"/>
    </location>
</feature>
<keyword evidence="10" id="KW-1185">Reference proteome</keyword>
<reference evidence="9" key="1">
    <citation type="journal article" date="2020" name="Nat. Commun.">
        <title>Large-scale genome sequencing of mycorrhizal fungi provides insights into the early evolution of symbiotic traits.</title>
        <authorList>
            <person name="Miyauchi S."/>
            <person name="Kiss E."/>
            <person name="Kuo A."/>
            <person name="Drula E."/>
            <person name="Kohler A."/>
            <person name="Sanchez-Garcia M."/>
            <person name="Morin E."/>
            <person name="Andreopoulos B."/>
            <person name="Barry K.W."/>
            <person name="Bonito G."/>
            <person name="Buee M."/>
            <person name="Carver A."/>
            <person name="Chen C."/>
            <person name="Cichocki N."/>
            <person name="Clum A."/>
            <person name="Culley D."/>
            <person name="Crous P.W."/>
            <person name="Fauchery L."/>
            <person name="Girlanda M."/>
            <person name="Hayes R.D."/>
            <person name="Keri Z."/>
            <person name="LaButti K."/>
            <person name="Lipzen A."/>
            <person name="Lombard V."/>
            <person name="Magnuson J."/>
            <person name="Maillard F."/>
            <person name="Murat C."/>
            <person name="Nolan M."/>
            <person name="Ohm R.A."/>
            <person name="Pangilinan J."/>
            <person name="Pereira M.F."/>
            <person name="Perotto S."/>
            <person name="Peter M."/>
            <person name="Pfister S."/>
            <person name="Riley R."/>
            <person name="Sitrit Y."/>
            <person name="Stielow J.B."/>
            <person name="Szollosi G."/>
            <person name="Zifcakova L."/>
            <person name="Stursova M."/>
            <person name="Spatafora J.W."/>
            <person name="Tedersoo L."/>
            <person name="Vaario L.M."/>
            <person name="Yamada A."/>
            <person name="Yan M."/>
            <person name="Wang P."/>
            <person name="Xu J."/>
            <person name="Bruns T."/>
            <person name="Baldrian P."/>
            <person name="Vilgalys R."/>
            <person name="Dunand C."/>
            <person name="Henrissat B."/>
            <person name="Grigoriev I.V."/>
            <person name="Hibbett D."/>
            <person name="Nagy L.G."/>
            <person name="Martin F.M."/>
        </authorList>
    </citation>
    <scope>NUCLEOTIDE SEQUENCE</scope>
    <source>
        <strain evidence="9">UP504</strain>
    </source>
</reference>
<sequence>MPLLRQTSLLGNTSRSMRSRHLMMIAIGGTIGTGIFLSAGSSIALAGPGSALLSYVIVGIFVYAVVISLGEMASFIPVSGAFSVFGTRFVSDAMGFTLGWCYWLQWYISSELTAAAIILQYWTPKLQAWEWAIIIIIPVFALQLIHVRVYGESEYWLALIKVLLVVLFIIVGLIWDWGGVKGHPGPGLSNFQNGQAFVGGFSAFAQTFVYAFFSFGGVELVAVAAGESENPHKSVPRAIKATFTRITLFYILTILTIGLCINYKDPTLLNAAYDSDVAASPLTVVFVRAGFKPASHVVNAVLLTAVLSAANSCFYAIPALLASLATGCLTFLTTIWGQGVVFTWLLNLTGISALLVWGSIGVVSLRFRLAYRAQGRSLRDLPYTQPLFPLLPITVIILAVLMFIAEGYAAVKQTPFSPKNIVATYIGVALYVLFYGGYVIYERLYLKPRRPHFVPLLQVDLVTDAVWQEGEGDQVREKDRQQELAKRESRGLKKSFVWSIFRHIY</sequence>
<dbReference type="Pfam" id="PF00324">
    <property type="entry name" value="AA_permease"/>
    <property type="match status" value="1"/>
</dbReference>
<dbReference type="PANTHER" id="PTHR43341:SF3">
    <property type="entry name" value="AMINO-ACID PERMEASE PB1C11.02-RELATED"/>
    <property type="match status" value="1"/>
</dbReference>
<dbReference type="AlphaFoldDB" id="A0A9P6B8V0"/>
<dbReference type="GO" id="GO:0015171">
    <property type="term" value="F:amino acid transmembrane transporter activity"/>
    <property type="evidence" value="ECO:0007669"/>
    <property type="project" value="TreeGrafter"/>
</dbReference>
<evidence type="ECO:0000259" key="8">
    <source>
        <dbReference type="Pfam" id="PF00324"/>
    </source>
</evidence>
<dbReference type="FunFam" id="1.20.1740.10:FF:000001">
    <property type="entry name" value="Amino acid permease"/>
    <property type="match status" value="1"/>
</dbReference>
<evidence type="ECO:0000313" key="9">
    <source>
        <dbReference type="EMBL" id="KAF9519873.1"/>
    </source>
</evidence>
<name>A0A9P6B8V0_9AGAM</name>
<dbReference type="Gene3D" id="1.20.1740.10">
    <property type="entry name" value="Amino acid/polyamine transporter I"/>
    <property type="match status" value="1"/>
</dbReference>
<accession>A0A9P6B8V0</accession>
<feature type="transmembrane region" description="Helical" evidence="7">
    <location>
        <begin position="52"/>
        <end position="77"/>
    </location>
</feature>
<dbReference type="InterPro" id="IPR050524">
    <property type="entry name" value="APC_YAT"/>
</dbReference>
<proteinExistence type="predicted"/>
<keyword evidence="2" id="KW-0813">Transport</keyword>
<evidence type="ECO:0000256" key="6">
    <source>
        <dbReference type="ARBA" id="ARBA00023136"/>
    </source>
</evidence>
<evidence type="ECO:0000256" key="5">
    <source>
        <dbReference type="ARBA" id="ARBA00022989"/>
    </source>
</evidence>
<keyword evidence="3 7" id="KW-0812">Transmembrane</keyword>
<keyword evidence="6 7" id="KW-0472">Membrane</keyword>
<feature type="transmembrane region" description="Helical" evidence="7">
    <location>
        <begin position="157"/>
        <end position="177"/>
    </location>
</feature>
<evidence type="ECO:0000256" key="3">
    <source>
        <dbReference type="ARBA" id="ARBA00022692"/>
    </source>
</evidence>
<comment type="subcellular location">
    <subcellularLocation>
        <location evidence="1">Membrane</location>
        <topology evidence="1">Multi-pass membrane protein</topology>
    </subcellularLocation>
</comment>
<dbReference type="PIRSF" id="PIRSF006060">
    <property type="entry name" value="AA_transporter"/>
    <property type="match status" value="1"/>
</dbReference>
<feature type="transmembrane region" description="Helical" evidence="7">
    <location>
        <begin position="246"/>
        <end position="264"/>
    </location>
</feature>
<feature type="transmembrane region" description="Helical" evidence="7">
    <location>
        <begin position="197"/>
        <end position="225"/>
    </location>
</feature>
<feature type="transmembrane region" description="Helical" evidence="7">
    <location>
        <begin position="342"/>
        <end position="367"/>
    </location>
</feature>
<dbReference type="InterPro" id="IPR004841">
    <property type="entry name" value="AA-permease/SLC12A_dom"/>
</dbReference>
<comment type="caution">
    <text evidence="9">The sequence shown here is derived from an EMBL/GenBank/DDBJ whole genome shotgun (WGS) entry which is preliminary data.</text>
</comment>